<feature type="transmembrane region" description="Helical" evidence="7">
    <location>
        <begin position="54"/>
        <end position="72"/>
    </location>
</feature>
<feature type="transmembrane region" description="Helical" evidence="7">
    <location>
        <begin position="196"/>
        <end position="214"/>
    </location>
</feature>
<sequence length="227" mass="25163">MVKEAEEDNTLGFKQITHQATISHFRDFTVFVLSGQSAAIFLGRLYCNRGGKSIWMATLVQFIGFPILIPYHCILSSKNIDTDSNVNQPDASALALRYRSFGVPLAADSLLYSIGLLYLPFSTFSLTLLVLLTISFNLLVFHPNSVNLTRISQQKYTVRVTCTVAASAGYNSMFSLTQFSFTKVLKSQTFVSVLEMIIYQLLTANCATLVGLFVSEERQGLQGEGRV</sequence>
<dbReference type="PANTHER" id="PTHR31376:SF17">
    <property type="entry name" value="PURINE PERMEASE 21-RELATED"/>
    <property type="match status" value="1"/>
</dbReference>
<evidence type="ECO:0000256" key="6">
    <source>
        <dbReference type="ARBA" id="ARBA00023136"/>
    </source>
</evidence>
<keyword evidence="3" id="KW-0813">Transport</keyword>
<evidence type="ECO:0000256" key="3">
    <source>
        <dbReference type="ARBA" id="ARBA00022448"/>
    </source>
</evidence>
<dbReference type="InterPro" id="IPR030182">
    <property type="entry name" value="PUP_plant"/>
</dbReference>
<reference evidence="8" key="1">
    <citation type="journal article" date="2019" name="Science">
        <title>Mutation of a bHLH transcription factor allowed almond domestication.</title>
        <authorList>
            <person name="Sanchez-Perez R."/>
            <person name="Pavan S."/>
            <person name="Mazzeo R."/>
            <person name="Moldovan C."/>
            <person name="Aiese Cigliano R."/>
            <person name="Del Cueto J."/>
            <person name="Ricciardi F."/>
            <person name="Lotti C."/>
            <person name="Ricciardi L."/>
            <person name="Dicenta F."/>
            <person name="Lopez-Marques R.L."/>
            <person name="Lindberg Moller B."/>
        </authorList>
    </citation>
    <scope>NUCLEOTIDE SEQUENCE</scope>
</reference>
<keyword evidence="6 7" id="KW-0472">Membrane</keyword>
<dbReference type="PANTHER" id="PTHR31376">
    <property type="entry name" value="OS09G0467300 PROTEIN-RELATED"/>
    <property type="match status" value="1"/>
</dbReference>
<name>A0A4Y1RPD0_PRUDU</name>
<gene>
    <name evidence="8" type="ORF">Prudu_017008</name>
</gene>
<comment type="similarity">
    <text evidence="2">Belongs to the purine permeases (TC 2.A.7.14) family.</text>
</comment>
<dbReference type="AlphaFoldDB" id="A0A4Y1RPD0"/>
<feature type="transmembrane region" description="Helical" evidence="7">
    <location>
        <begin position="110"/>
        <end position="136"/>
    </location>
</feature>
<evidence type="ECO:0000256" key="5">
    <source>
        <dbReference type="ARBA" id="ARBA00022989"/>
    </source>
</evidence>
<dbReference type="GO" id="GO:0005345">
    <property type="term" value="F:purine nucleobase transmembrane transporter activity"/>
    <property type="evidence" value="ECO:0007669"/>
    <property type="project" value="UniProtKB-ARBA"/>
</dbReference>
<keyword evidence="4 7" id="KW-0812">Transmembrane</keyword>
<dbReference type="Pfam" id="PF16913">
    <property type="entry name" value="PUNUT"/>
    <property type="match status" value="2"/>
</dbReference>
<evidence type="ECO:0000313" key="8">
    <source>
        <dbReference type="EMBL" id="BBH05573.1"/>
    </source>
</evidence>
<dbReference type="GO" id="GO:0016020">
    <property type="term" value="C:membrane"/>
    <property type="evidence" value="ECO:0007669"/>
    <property type="project" value="UniProtKB-SubCell"/>
</dbReference>
<keyword evidence="5 7" id="KW-1133">Transmembrane helix</keyword>
<evidence type="ECO:0000256" key="2">
    <source>
        <dbReference type="ARBA" id="ARBA00006213"/>
    </source>
</evidence>
<feature type="transmembrane region" description="Helical" evidence="7">
    <location>
        <begin position="156"/>
        <end position="176"/>
    </location>
</feature>
<proteinExistence type="inferred from homology"/>
<dbReference type="GO" id="GO:0015211">
    <property type="term" value="F:purine nucleoside transmembrane transporter activity"/>
    <property type="evidence" value="ECO:0007669"/>
    <property type="project" value="InterPro"/>
</dbReference>
<protein>
    <submittedName>
        <fullName evidence="8">Purine permease 10</fullName>
    </submittedName>
</protein>
<accession>A0A4Y1RPD0</accession>
<evidence type="ECO:0000256" key="7">
    <source>
        <dbReference type="SAM" id="Phobius"/>
    </source>
</evidence>
<evidence type="ECO:0000256" key="4">
    <source>
        <dbReference type="ARBA" id="ARBA00022692"/>
    </source>
</evidence>
<comment type="subcellular location">
    <subcellularLocation>
        <location evidence="1">Membrane</location>
    </subcellularLocation>
</comment>
<dbReference type="EMBL" id="AP019302">
    <property type="protein sequence ID" value="BBH05573.1"/>
    <property type="molecule type" value="Genomic_DNA"/>
</dbReference>
<evidence type="ECO:0000256" key="1">
    <source>
        <dbReference type="ARBA" id="ARBA00004370"/>
    </source>
</evidence>
<organism evidence="8">
    <name type="scientific">Prunus dulcis</name>
    <name type="common">Almond</name>
    <name type="synonym">Amygdalus dulcis</name>
    <dbReference type="NCBI Taxonomy" id="3755"/>
    <lineage>
        <taxon>Eukaryota</taxon>
        <taxon>Viridiplantae</taxon>
        <taxon>Streptophyta</taxon>
        <taxon>Embryophyta</taxon>
        <taxon>Tracheophyta</taxon>
        <taxon>Spermatophyta</taxon>
        <taxon>Magnoliopsida</taxon>
        <taxon>eudicotyledons</taxon>
        <taxon>Gunneridae</taxon>
        <taxon>Pentapetalae</taxon>
        <taxon>rosids</taxon>
        <taxon>fabids</taxon>
        <taxon>Rosales</taxon>
        <taxon>Rosaceae</taxon>
        <taxon>Amygdaloideae</taxon>
        <taxon>Amygdaleae</taxon>
        <taxon>Prunus</taxon>
    </lineage>
</organism>